<comment type="caution">
    <text evidence="3">The sequence shown here is derived from an EMBL/GenBank/DDBJ whole genome shotgun (WGS) entry which is preliminary data.</text>
</comment>
<evidence type="ECO:0008006" key="5">
    <source>
        <dbReference type="Google" id="ProtNLM"/>
    </source>
</evidence>
<feature type="chain" id="PRO_5040137635" description="Secreted protein" evidence="2">
    <location>
        <begin position="19"/>
        <end position="139"/>
    </location>
</feature>
<protein>
    <recommendedName>
        <fullName evidence="5">Secreted protein</fullName>
    </recommendedName>
</protein>
<organism evidence="3 4">
    <name type="scientific">Phanerochaete sordida</name>
    <dbReference type="NCBI Taxonomy" id="48140"/>
    <lineage>
        <taxon>Eukaryota</taxon>
        <taxon>Fungi</taxon>
        <taxon>Dikarya</taxon>
        <taxon>Basidiomycota</taxon>
        <taxon>Agaricomycotina</taxon>
        <taxon>Agaricomycetes</taxon>
        <taxon>Polyporales</taxon>
        <taxon>Phanerochaetaceae</taxon>
        <taxon>Phanerochaete</taxon>
    </lineage>
</organism>
<evidence type="ECO:0000313" key="4">
    <source>
        <dbReference type="Proteomes" id="UP000703269"/>
    </source>
</evidence>
<keyword evidence="4" id="KW-1185">Reference proteome</keyword>
<feature type="region of interest" description="Disordered" evidence="1">
    <location>
        <begin position="64"/>
        <end position="96"/>
    </location>
</feature>
<feature type="signal peptide" evidence="2">
    <location>
        <begin position="1"/>
        <end position="18"/>
    </location>
</feature>
<reference evidence="3 4" key="1">
    <citation type="submission" date="2021-08" db="EMBL/GenBank/DDBJ databases">
        <title>Draft Genome Sequence of Phanerochaete sordida strain YK-624.</title>
        <authorList>
            <person name="Mori T."/>
            <person name="Dohra H."/>
            <person name="Suzuki T."/>
            <person name="Kawagishi H."/>
            <person name="Hirai H."/>
        </authorList>
    </citation>
    <scope>NUCLEOTIDE SEQUENCE [LARGE SCALE GENOMIC DNA]</scope>
    <source>
        <strain evidence="3 4">YK-624</strain>
    </source>
</reference>
<evidence type="ECO:0000256" key="2">
    <source>
        <dbReference type="SAM" id="SignalP"/>
    </source>
</evidence>
<evidence type="ECO:0000313" key="3">
    <source>
        <dbReference type="EMBL" id="GJE86448.1"/>
    </source>
</evidence>
<proteinExistence type="predicted"/>
<name>A0A9P3G023_9APHY</name>
<dbReference type="AlphaFoldDB" id="A0A9P3G023"/>
<dbReference type="EMBL" id="BPQB01000004">
    <property type="protein sequence ID" value="GJE86448.1"/>
    <property type="molecule type" value="Genomic_DNA"/>
</dbReference>
<feature type="compositionally biased region" description="Polar residues" evidence="1">
    <location>
        <begin position="68"/>
        <end position="82"/>
    </location>
</feature>
<feature type="compositionally biased region" description="Basic and acidic residues" evidence="1">
    <location>
        <begin position="87"/>
        <end position="96"/>
    </location>
</feature>
<gene>
    <name evidence="3" type="ORF">PsYK624_025280</name>
</gene>
<accession>A0A9P3G023</accession>
<evidence type="ECO:0000256" key="1">
    <source>
        <dbReference type="SAM" id="MobiDB-lite"/>
    </source>
</evidence>
<keyword evidence="2" id="KW-0732">Signal</keyword>
<dbReference type="Proteomes" id="UP000703269">
    <property type="component" value="Unassembled WGS sequence"/>
</dbReference>
<sequence>MFKCWSTFIVICAGIAFAHSTRRRDRFRGRALLNLSRHHGRTRSRRVCTAQQRRFTGAYTSCRPAASSDLQTASNQSRSSRSVAKRGASDRDGDVRIAVRQVPTHLRVAQEYLVSPPAALVVAFYPSVHFWPHSRASPR</sequence>